<reference evidence="2 3" key="1">
    <citation type="submission" date="2021-11" db="EMBL/GenBank/DDBJ databases">
        <authorList>
            <person name="Oh E.-T."/>
            <person name="Kim S.-B."/>
        </authorList>
    </citation>
    <scope>NUCLEOTIDE SEQUENCE [LARGE SCALE GENOMIC DNA]</scope>
    <source>
        <strain evidence="2 3">MMS20-SJTR3</strain>
    </source>
</reference>
<evidence type="ECO:0000313" key="2">
    <source>
        <dbReference type="EMBL" id="MCC8397051.1"/>
    </source>
</evidence>
<accession>A0ABS8K4H0</accession>
<feature type="region of interest" description="Disordered" evidence="1">
    <location>
        <begin position="60"/>
        <end position="79"/>
    </location>
</feature>
<name>A0ABS8K4H0_9BURK</name>
<gene>
    <name evidence="2" type="ORF">LJ656_31220</name>
</gene>
<sequence length="79" mass="8731">MFFPLNMACGEAFSEYGTMTGRVHSMAGQREVNAPLLHQHIGFGAMLGAQRQEQFVQMPGESLMVSSTTTPPERIMEEP</sequence>
<protein>
    <submittedName>
        <fullName evidence="2">Uncharacterized protein</fullName>
    </submittedName>
</protein>
<dbReference type="Proteomes" id="UP001431019">
    <property type="component" value="Unassembled WGS sequence"/>
</dbReference>
<comment type="caution">
    <text evidence="2">The sequence shown here is derived from an EMBL/GenBank/DDBJ whole genome shotgun (WGS) entry which is preliminary data.</text>
</comment>
<dbReference type="EMBL" id="JAJITD010000023">
    <property type="protein sequence ID" value="MCC8397051.1"/>
    <property type="molecule type" value="Genomic_DNA"/>
</dbReference>
<keyword evidence="3" id="KW-1185">Reference proteome</keyword>
<organism evidence="2 3">
    <name type="scientific">Paraburkholderia sejongensis</name>
    <dbReference type="NCBI Taxonomy" id="2886946"/>
    <lineage>
        <taxon>Bacteria</taxon>
        <taxon>Pseudomonadati</taxon>
        <taxon>Pseudomonadota</taxon>
        <taxon>Betaproteobacteria</taxon>
        <taxon>Burkholderiales</taxon>
        <taxon>Burkholderiaceae</taxon>
        <taxon>Paraburkholderia</taxon>
    </lineage>
</organism>
<evidence type="ECO:0000256" key="1">
    <source>
        <dbReference type="SAM" id="MobiDB-lite"/>
    </source>
</evidence>
<proteinExistence type="predicted"/>
<evidence type="ECO:0000313" key="3">
    <source>
        <dbReference type="Proteomes" id="UP001431019"/>
    </source>
</evidence>